<keyword evidence="6" id="KW-0175">Coiled coil</keyword>
<dbReference type="Proteomes" id="UP000800092">
    <property type="component" value="Unassembled WGS sequence"/>
</dbReference>
<evidence type="ECO:0000256" key="1">
    <source>
        <dbReference type="ARBA" id="ARBA00006379"/>
    </source>
</evidence>
<keyword evidence="4 9" id="KW-0498">Mitosis</keyword>
<dbReference type="PANTHER" id="PTHR14281">
    <property type="entry name" value="KINETOCHORE PROTEIN SPC25-RELATED"/>
    <property type="match status" value="1"/>
</dbReference>
<keyword evidence="7 9" id="KW-0131">Cell cycle</keyword>
<dbReference type="GO" id="GO:0005634">
    <property type="term" value="C:nucleus"/>
    <property type="evidence" value="ECO:0007669"/>
    <property type="project" value="UniProtKB-SubCell"/>
</dbReference>
<keyword evidence="8 9" id="KW-0137">Centromere</keyword>
<evidence type="ECO:0000256" key="8">
    <source>
        <dbReference type="ARBA" id="ARBA00023328"/>
    </source>
</evidence>
<dbReference type="AlphaFoldDB" id="A0A6A6H4X7"/>
<comment type="function">
    <text evidence="9">Acts as a component of the essential kinetochore-associated NDC80 complex, which is required for chromosome segregation and spindle checkpoint activity.</text>
</comment>
<evidence type="ECO:0000256" key="3">
    <source>
        <dbReference type="ARBA" id="ARBA00022618"/>
    </source>
</evidence>
<organism evidence="12 13">
    <name type="scientific">Viridothelium virens</name>
    <name type="common">Speckled blister lichen</name>
    <name type="synonym">Trypethelium virens</name>
    <dbReference type="NCBI Taxonomy" id="1048519"/>
    <lineage>
        <taxon>Eukaryota</taxon>
        <taxon>Fungi</taxon>
        <taxon>Dikarya</taxon>
        <taxon>Ascomycota</taxon>
        <taxon>Pezizomycotina</taxon>
        <taxon>Dothideomycetes</taxon>
        <taxon>Dothideomycetes incertae sedis</taxon>
        <taxon>Trypetheliales</taxon>
        <taxon>Trypetheliaceae</taxon>
        <taxon>Viridothelium</taxon>
    </lineage>
</organism>
<keyword evidence="2 9" id="KW-0158">Chromosome</keyword>
<name>A0A6A6H4X7_VIRVR</name>
<dbReference type="EMBL" id="ML991809">
    <property type="protein sequence ID" value="KAF2233184.1"/>
    <property type="molecule type" value="Genomic_DNA"/>
</dbReference>
<dbReference type="GO" id="GO:0031262">
    <property type="term" value="C:Ndc80 complex"/>
    <property type="evidence" value="ECO:0007669"/>
    <property type="project" value="InterPro"/>
</dbReference>
<evidence type="ECO:0000256" key="9">
    <source>
        <dbReference type="RuleBase" id="RU367150"/>
    </source>
</evidence>
<proteinExistence type="inferred from homology"/>
<dbReference type="Gene3D" id="3.30.457.50">
    <property type="entry name" value="Chromosome segregation protein Spc25"/>
    <property type="match status" value="1"/>
</dbReference>
<keyword evidence="13" id="KW-1185">Reference proteome</keyword>
<evidence type="ECO:0000256" key="4">
    <source>
        <dbReference type="ARBA" id="ARBA00022776"/>
    </source>
</evidence>
<dbReference type="InterPro" id="IPR045143">
    <property type="entry name" value="Spc25"/>
</dbReference>
<dbReference type="GO" id="GO:0007059">
    <property type="term" value="P:chromosome segregation"/>
    <property type="evidence" value="ECO:0007669"/>
    <property type="project" value="InterPro"/>
</dbReference>
<reference evidence="12" key="1">
    <citation type="journal article" date="2020" name="Stud. Mycol.">
        <title>101 Dothideomycetes genomes: a test case for predicting lifestyles and emergence of pathogens.</title>
        <authorList>
            <person name="Haridas S."/>
            <person name="Albert R."/>
            <person name="Binder M."/>
            <person name="Bloem J."/>
            <person name="Labutti K."/>
            <person name="Salamov A."/>
            <person name="Andreopoulos B."/>
            <person name="Baker S."/>
            <person name="Barry K."/>
            <person name="Bills G."/>
            <person name="Bluhm B."/>
            <person name="Cannon C."/>
            <person name="Castanera R."/>
            <person name="Culley D."/>
            <person name="Daum C."/>
            <person name="Ezra D."/>
            <person name="Gonzalez J."/>
            <person name="Henrissat B."/>
            <person name="Kuo A."/>
            <person name="Liang C."/>
            <person name="Lipzen A."/>
            <person name="Lutzoni F."/>
            <person name="Magnuson J."/>
            <person name="Mondo S."/>
            <person name="Nolan M."/>
            <person name="Ohm R."/>
            <person name="Pangilinan J."/>
            <person name="Park H.-J."/>
            <person name="Ramirez L."/>
            <person name="Alfaro M."/>
            <person name="Sun H."/>
            <person name="Tritt A."/>
            <person name="Yoshinaga Y."/>
            <person name="Zwiers L.-H."/>
            <person name="Turgeon B."/>
            <person name="Goodwin S."/>
            <person name="Spatafora J."/>
            <person name="Crous P."/>
            <person name="Grigoriev I."/>
        </authorList>
    </citation>
    <scope>NUCLEOTIDE SEQUENCE</scope>
    <source>
        <strain evidence="12">Tuck. ex Michener</strain>
    </source>
</reference>
<dbReference type="OrthoDB" id="4056921at2759"/>
<feature type="region of interest" description="Disordered" evidence="10">
    <location>
        <begin position="1"/>
        <end position="27"/>
    </location>
</feature>
<evidence type="ECO:0000256" key="2">
    <source>
        <dbReference type="ARBA" id="ARBA00022454"/>
    </source>
</evidence>
<dbReference type="CDD" id="cd23784">
    <property type="entry name" value="RWD_Spc25"/>
    <property type="match status" value="1"/>
</dbReference>
<evidence type="ECO:0000256" key="5">
    <source>
        <dbReference type="ARBA" id="ARBA00022838"/>
    </source>
</evidence>
<feature type="compositionally biased region" description="Polar residues" evidence="10">
    <location>
        <begin position="1"/>
        <end position="14"/>
    </location>
</feature>
<evidence type="ECO:0000256" key="6">
    <source>
        <dbReference type="ARBA" id="ARBA00023054"/>
    </source>
</evidence>
<dbReference type="InterPro" id="IPR013255">
    <property type="entry name" value="Spc25_C"/>
</dbReference>
<keyword evidence="9" id="KW-0539">Nucleus</keyword>
<dbReference type="PANTHER" id="PTHR14281:SF0">
    <property type="entry name" value="KINETOCHORE PROTEIN SPC25"/>
    <property type="match status" value="1"/>
</dbReference>
<gene>
    <name evidence="12" type="ORF">EV356DRAFT_469011</name>
</gene>
<sequence length="259" mass="30393">MATMTFEPSLSSSAMRPPLASAEAPSMADSLPSVDFGFEDLRDRMARFTVRFDEFIEKGRKRVLEERNQFRANLAELHDDQHMRRRDIEIVTLKTQTHSQTLSKEAQETAEMEFAISELSAQRDDRAAHRDYLREQIGEAQKAIAARREAQQKHARYLDSQARFNVPELEFWQDYLCLRIEGAGIEDRLKFVYSHVSERDWEQEGWFELDMSSREYRVLQYKPKVERDLVDQVLEKLNESRDLGAFLKGMRSLFVEGFK</sequence>
<evidence type="ECO:0000259" key="11">
    <source>
        <dbReference type="Pfam" id="PF08234"/>
    </source>
</evidence>
<keyword evidence="3 9" id="KW-0132">Cell division</keyword>
<feature type="domain" description="Chromosome segregation protein Spc25 C-terminal" evidence="11">
    <location>
        <begin position="186"/>
        <end position="255"/>
    </location>
</feature>
<evidence type="ECO:0000313" key="12">
    <source>
        <dbReference type="EMBL" id="KAF2233184.1"/>
    </source>
</evidence>
<dbReference type="FunFam" id="3.30.457.50:FF:000001">
    <property type="entry name" value="Probable kinetochore protein spc25"/>
    <property type="match status" value="1"/>
</dbReference>
<accession>A0A6A6H4X7</accession>
<protein>
    <recommendedName>
        <fullName evidence="9">Kinetochore protein SPC25</fullName>
    </recommendedName>
</protein>
<comment type="similarity">
    <text evidence="1 9">Belongs to the SPC25 family.</text>
</comment>
<dbReference type="Pfam" id="PF08234">
    <property type="entry name" value="Spindle_Spc25"/>
    <property type="match status" value="1"/>
</dbReference>
<keyword evidence="5 9" id="KW-0995">Kinetochore</keyword>
<evidence type="ECO:0000313" key="13">
    <source>
        <dbReference type="Proteomes" id="UP000800092"/>
    </source>
</evidence>
<comment type="subunit">
    <text evidence="9">Component of the NDC80 complex.</text>
</comment>
<dbReference type="GO" id="GO:0051301">
    <property type="term" value="P:cell division"/>
    <property type="evidence" value="ECO:0007669"/>
    <property type="project" value="UniProtKB-UniRule"/>
</dbReference>
<comment type="subcellular location">
    <subcellularLocation>
        <location evidence="9">Nucleus</location>
    </subcellularLocation>
    <subcellularLocation>
        <location evidence="9">Chromosome</location>
        <location evidence="9">Centromere</location>
        <location evidence="9">Kinetochore</location>
    </subcellularLocation>
</comment>
<evidence type="ECO:0000256" key="7">
    <source>
        <dbReference type="ARBA" id="ARBA00023306"/>
    </source>
</evidence>
<evidence type="ECO:0000256" key="10">
    <source>
        <dbReference type="SAM" id="MobiDB-lite"/>
    </source>
</evidence>